<dbReference type="InterPro" id="IPR018540">
    <property type="entry name" value="Spo0E-like"/>
</dbReference>
<dbReference type="AlphaFoldDB" id="A0A1M5U355"/>
<organism evidence="1 2">
    <name type="scientific">Caloranaerobacter azorensis DSM 13643</name>
    <dbReference type="NCBI Taxonomy" id="1121264"/>
    <lineage>
        <taxon>Bacteria</taxon>
        <taxon>Bacillati</taxon>
        <taxon>Bacillota</taxon>
        <taxon>Tissierellia</taxon>
        <taxon>Tissierellales</taxon>
        <taxon>Thermohalobacteraceae</taxon>
        <taxon>Caloranaerobacter</taxon>
    </lineage>
</organism>
<protein>
    <submittedName>
        <fullName evidence="1">Spo0E like sporulation regulatory protein</fullName>
    </submittedName>
</protein>
<dbReference type="GO" id="GO:0043937">
    <property type="term" value="P:regulation of sporulation"/>
    <property type="evidence" value="ECO:0007669"/>
    <property type="project" value="InterPro"/>
</dbReference>
<dbReference type="GO" id="GO:0046983">
    <property type="term" value="F:protein dimerization activity"/>
    <property type="evidence" value="ECO:0007669"/>
    <property type="project" value="InterPro"/>
</dbReference>
<accession>A0A1M5U355</accession>
<reference evidence="2" key="1">
    <citation type="submission" date="2016-11" db="EMBL/GenBank/DDBJ databases">
        <authorList>
            <person name="Varghese N."/>
            <person name="Submissions S."/>
        </authorList>
    </citation>
    <scope>NUCLEOTIDE SEQUENCE [LARGE SCALE GENOMIC DNA]</scope>
    <source>
        <strain evidence="2">DSM 13643</strain>
    </source>
</reference>
<dbReference type="Gene3D" id="4.10.280.10">
    <property type="entry name" value="Helix-loop-helix DNA-binding domain"/>
    <property type="match status" value="1"/>
</dbReference>
<dbReference type="EMBL" id="FQXO01000027">
    <property type="protein sequence ID" value="SHH57290.1"/>
    <property type="molecule type" value="Genomic_DNA"/>
</dbReference>
<dbReference type="RefSeq" id="WP_143153573.1">
    <property type="nucleotide sequence ID" value="NZ_FQXO01000027.1"/>
</dbReference>
<dbReference type="InterPro" id="IPR037208">
    <property type="entry name" value="Spo0E-like_sf"/>
</dbReference>
<name>A0A1M5U355_9FIRM</name>
<dbReference type="Proteomes" id="UP000183967">
    <property type="component" value="Unassembled WGS sequence"/>
</dbReference>
<dbReference type="SUPFAM" id="SSF140500">
    <property type="entry name" value="BAS1536-like"/>
    <property type="match status" value="1"/>
</dbReference>
<dbReference type="InterPro" id="IPR036638">
    <property type="entry name" value="HLH_DNA-bd_sf"/>
</dbReference>
<dbReference type="Pfam" id="PF09388">
    <property type="entry name" value="SpoOE-like"/>
    <property type="match status" value="1"/>
</dbReference>
<keyword evidence="2" id="KW-1185">Reference proteome</keyword>
<sequence length="52" mass="6341">MDLKEQIAHLRDELNKSINEEQNYEIIYELSVELDKLITLFYLDKENRLKDN</sequence>
<proteinExistence type="predicted"/>
<gene>
    <name evidence="1" type="ORF">SAMN02745135_01247</name>
</gene>
<evidence type="ECO:0000313" key="2">
    <source>
        <dbReference type="Proteomes" id="UP000183967"/>
    </source>
</evidence>
<evidence type="ECO:0000313" key="1">
    <source>
        <dbReference type="EMBL" id="SHH57290.1"/>
    </source>
</evidence>